<sequence length="63" mass="7109">MKKTLEILYILLSHFDAFKFPSSEVVQFRALVTPCMPTCEPVQCDQEETTGMNIICGIAIENN</sequence>
<comment type="caution">
    <text evidence="2">The sequence shown here is derived from an EMBL/GenBank/DDBJ whole genome shotgun (WGS) entry which is preliminary data.</text>
</comment>
<gene>
    <name evidence="2" type="ORF">DBV15_03894</name>
</gene>
<dbReference type="EMBL" id="QBLH01001476">
    <property type="protein sequence ID" value="TGZ51710.1"/>
    <property type="molecule type" value="Genomic_DNA"/>
</dbReference>
<evidence type="ECO:0000313" key="3">
    <source>
        <dbReference type="Proteomes" id="UP000310200"/>
    </source>
</evidence>
<proteinExistence type="predicted"/>
<reference evidence="2 3" key="1">
    <citation type="journal article" date="2019" name="Philos. Trans. R. Soc. Lond., B, Biol. Sci.">
        <title>Ant behaviour and brain gene expression of defending hosts depend on the ecological success of the intruding social parasite.</title>
        <authorList>
            <person name="Kaur R."/>
            <person name="Stoldt M."/>
            <person name="Jongepier E."/>
            <person name="Feldmeyer B."/>
            <person name="Menzel F."/>
            <person name="Bornberg-Bauer E."/>
            <person name="Foitzik S."/>
        </authorList>
    </citation>
    <scope>NUCLEOTIDE SEQUENCE [LARGE SCALE GENOMIC DNA]</scope>
    <source>
        <tissue evidence="2">Whole body</tissue>
    </source>
</reference>
<organism evidence="2 3">
    <name type="scientific">Temnothorax longispinosus</name>
    <dbReference type="NCBI Taxonomy" id="300112"/>
    <lineage>
        <taxon>Eukaryota</taxon>
        <taxon>Metazoa</taxon>
        <taxon>Ecdysozoa</taxon>
        <taxon>Arthropoda</taxon>
        <taxon>Hexapoda</taxon>
        <taxon>Insecta</taxon>
        <taxon>Pterygota</taxon>
        <taxon>Neoptera</taxon>
        <taxon>Endopterygota</taxon>
        <taxon>Hymenoptera</taxon>
        <taxon>Apocrita</taxon>
        <taxon>Aculeata</taxon>
        <taxon>Formicoidea</taxon>
        <taxon>Formicidae</taxon>
        <taxon>Myrmicinae</taxon>
        <taxon>Temnothorax</taxon>
    </lineage>
</organism>
<keyword evidence="3" id="KW-1185">Reference proteome</keyword>
<dbReference type="InterPro" id="IPR001507">
    <property type="entry name" value="ZP_dom"/>
</dbReference>
<evidence type="ECO:0000313" key="2">
    <source>
        <dbReference type="EMBL" id="TGZ51710.1"/>
    </source>
</evidence>
<dbReference type="PROSITE" id="PS51034">
    <property type="entry name" value="ZP_2"/>
    <property type="match status" value="1"/>
</dbReference>
<dbReference type="STRING" id="300112.A0A4S2KQ15"/>
<evidence type="ECO:0000259" key="1">
    <source>
        <dbReference type="PROSITE" id="PS51034"/>
    </source>
</evidence>
<dbReference type="Proteomes" id="UP000310200">
    <property type="component" value="Unassembled WGS sequence"/>
</dbReference>
<accession>A0A4S2KQ15</accession>
<protein>
    <recommendedName>
        <fullName evidence="1">ZP domain-containing protein</fullName>
    </recommendedName>
</protein>
<dbReference type="AlphaFoldDB" id="A0A4S2KQ15"/>
<name>A0A4S2KQ15_9HYME</name>
<feature type="domain" description="ZP" evidence="1">
    <location>
        <begin position="1"/>
        <end position="51"/>
    </location>
</feature>